<dbReference type="EMBL" id="JBHTKH010000010">
    <property type="protein sequence ID" value="MFD1055658.1"/>
    <property type="molecule type" value="Genomic_DNA"/>
</dbReference>
<keyword evidence="3" id="KW-1133">Transmembrane helix</keyword>
<evidence type="ECO:0000256" key="3">
    <source>
        <dbReference type="ARBA" id="ARBA00022989"/>
    </source>
</evidence>
<evidence type="ECO:0000256" key="2">
    <source>
        <dbReference type="ARBA" id="ARBA00022692"/>
    </source>
</evidence>
<evidence type="ECO:0000256" key="1">
    <source>
        <dbReference type="ARBA" id="ARBA00004141"/>
    </source>
</evidence>
<dbReference type="PANTHER" id="PTHR42723">
    <property type="entry name" value="CHLOROPHYLL SYNTHASE"/>
    <property type="match status" value="1"/>
</dbReference>
<comment type="caution">
    <text evidence="5">The sequence shown here is derived from an EMBL/GenBank/DDBJ whole genome shotgun (WGS) entry which is preliminary data.</text>
</comment>
<reference evidence="6" key="1">
    <citation type="journal article" date="2019" name="Int. J. Syst. Evol. Microbiol.">
        <title>The Global Catalogue of Microorganisms (GCM) 10K type strain sequencing project: providing services to taxonomists for standard genome sequencing and annotation.</title>
        <authorList>
            <consortium name="The Broad Institute Genomics Platform"/>
            <consortium name="The Broad Institute Genome Sequencing Center for Infectious Disease"/>
            <person name="Wu L."/>
            <person name="Ma J."/>
        </authorList>
    </citation>
    <scope>NUCLEOTIDE SEQUENCE [LARGE SCALE GENOMIC DNA]</scope>
    <source>
        <strain evidence="6">CCUG 57508</strain>
    </source>
</reference>
<dbReference type="Gene3D" id="1.10.357.140">
    <property type="entry name" value="UbiA prenyltransferase"/>
    <property type="match status" value="1"/>
</dbReference>
<accession>A0ABW3MY90</accession>
<evidence type="ECO:0000313" key="5">
    <source>
        <dbReference type="EMBL" id="MFD1055658.1"/>
    </source>
</evidence>
<dbReference type="EC" id="2.5.1.-" evidence="5"/>
<keyword evidence="6" id="KW-1185">Reference proteome</keyword>
<keyword evidence="2" id="KW-0812">Transmembrane</keyword>
<protein>
    <submittedName>
        <fullName evidence="5">SCO3242 family prenyltransferase</fullName>
        <ecNumber evidence="5">2.5.1.-</ecNumber>
    </submittedName>
</protein>
<dbReference type="CDD" id="cd13964">
    <property type="entry name" value="PT_UbiA_1"/>
    <property type="match status" value="1"/>
</dbReference>
<keyword evidence="4" id="KW-0472">Membrane</keyword>
<proteinExistence type="predicted"/>
<dbReference type="PANTHER" id="PTHR42723:SF1">
    <property type="entry name" value="CHLOROPHYLL SYNTHASE, CHLOROPLASTIC"/>
    <property type="match status" value="1"/>
</dbReference>
<dbReference type="InterPro" id="IPR044878">
    <property type="entry name" value="UbiA_sf"/>
</dbReference>
<dbReference type="InterPro" id="IPR050475">
    <property type="entry name" value="Prenyltransferase_related"/>
</dbReference>
<gene>
    <name evidence="5" type="ORF">ACFQ2V_15200</name>
</gene>
<name>A0ABW3MY90_9MICO</name>
<dbReference type="RefSeq" id="WP_386053685.1">
    <property type="nucleotide sequence ID" value="NZ_JBHTKH010000010.1"/>
</dbReference>
<sequence>MGDGVVTRLRDLVELVRAPAALTVPGDTLAGAASAGWPAGARTAALPVASTCLYWAGMALNDWADRAVDATERPERPIPSGRVPAGTALGVAAGLTFGGVAVAGLAAGRSGATVAALLAAAVWAYDLGPKDGAVGVATMASTRALDVALGASAGGLAGVRRALLPAALVGAHTAGVTALSRGEVHGGSASTARAVAIGTAAVATASAVLGPVRAALATRATAGAAPSRGAARLRPVGSVALSTAMAAWYARDVLRAQLAAVRSPDAATVRRATGRGIRGFVPLQGSLVAGRGRPAAAVALAASVPLGRLAMRRVSAT</sequence>
<dbReference type="InterPro" id="IPR000537">
    <property type="entry name" value="UbiA_prenyltransferase"/>
</dbReference>
<dbReference type="Pfam" id="PF01040">
    <property type="entry name" value="UbiA"/>
    <property type="match status" value="1"/>
</dbReference>
<evidence type="ECO:0000313" key="6">
    <source>
        <dbReference type="Proteomes" id="UP001597046"/>
    </source>
</evidence>
<organism evidence="5 6">
    <name type="scientific">Terrabacter terrigena</name>
    <dbReference type="NCBI Taxonomy" id="574718"/>
    <lineage>
        <taxon>Bacteria</taxon>
        <taxon>Bacillati</taxon>
        <taxon>Actinomycetota</taxon>
        <taxon>Actinomycetes</taxon>
        <taxon>Micrococcales</taxon>
        <taxon>Intrasporangiaceae</taxon>
        <taxon>Terrabacter</taxon>
    </lineage>
</organism>
<dbReference type="GO" id="GO:0016740">
    <property type="term" value="F:transferase activity"/>
    <property type="evidence" value="ECO:0007669"/>
    <property type="project" value="UniProtKB-KW"/>
</dbReference>
<dbReference type="NCBIfam" id="NF045897">
    <property type="entry name" value="SCO3242_trans"/>
    <property type="match status" value="1"/>
</dbReference>
<comment type="subcellular location">
    <subcellularLocation>
        <location evidence="1">Membrane</location>
        <topology evidence="1">Multi-pass membrane protein</topology>
    </subcellularLocation>
</comment>
<dbReference type="Proteomes" id="UP001597046">
    <property type="component" value="Unassembled WGS sequence"/>
</dbReference>
<evidence type="ECO:0000256" key="4">
    <source>
        <dbReference type="ARBA" id="ARBA00023136"/>
    </source>
</evidence>
<keyword evidence="5" id="KW-0808">Transferase</keyword>